<protein>
    <submittedName>
        <fullName evidence="3">Protein notum-like</fullName>
    </submittedName>
</protein>
<keyword evidence="4" id="KW-1185">Reference proteome</keyword>
<dbReference type="GO" id="GO:0016787">
    <property type="term" value="F:hydrolase activity"/>
    <property type="evidence" value="ECO:0007669"/>
    <property type="project" value="InterPro"/>
</dbReference>
<proteinExistence type="predicted"/>
<name>A0A1Q9ER20_SYMMI</name>
<feature type="transmembrane region" description="Helical" evidence="1">
    <location>
        <begin position="616"/>
        <end position="635"/>
    </location>
</feature>
<feature type="chain" id="PRO_5013067942" evidence="2">
    <location>
        <begin position="18"/>
        <end position="808"/>
    </location>
</feature>
<feature type="signal peptide" evidence="2">
    <location>
        <begin position="1"/>
        <end position="17"/>
    </location>
</feature>
<reference evidence="3 4" key="1">
    <citation type="submission" date="2016-02" db="EMBL/GenBank/DDBJ databases">
        <title>Genome analysis of coral dinoflagellate symbionts highlights evolutionary adaptations to a symbiotic lifestyle.</title>
        <authorList>
            <person name="Aranda M."/>
            <person name="Li Y."/>
            <person name="Liew Y.J."/>
            <person name="Baumgarten S."/>
            <person name="Simakov O."/>
            <person name="Wilson M."/>
            <person name="Piel J."/>
            <person name="Ashoor H."/>
            <person name="Bougouffa S."/>
            <person name="Bajic V.B."/>
            <person name="Ryu T."/>
            <person name="Ravasi T."/>
            <person name="Bayer T."/>
            <person name="Micklem G."/>
            <person name="Kim H."/>
            <person name="Bhak J."/>
            <person name="Lajeunesse T.C."/>
            <person name="Voolstra C.R."/>
        </authorList>
    </citation>
    <scope>NUCLEOTIDE SEQUENCE [LARGE SCALE GENOMIC DNA]</scope>
    <source>
        <strain evidence="3 4">CCMP2467</strain>
    </source>
</reference>
<dbReference type="OrthoDB" id="2015280at2759"/>
<evidence type="ECO:0000313" key="4">
    <source>
        <dbReference type="Proteomes" id="UP000186817"/>
    </source>
</evidence>
<dbReference type="EMBL" id="LSRX01000088">
    <property type="protein sequence ID" value="OLQ09885.1"/>
    <property type="molecule type" value="Genomic_DNA"/>
</dbReference>
<evidence type="ECO:0000313" key="3">
    <source>
        <dbReference type="EMBL" id="OLQ09885.1"/>
    </source>
</evidence>
<evidence type="ECO:0000256" key="2">
    <source>
        <dbReference type="SAM" id="SignalP"/>
    </source>
</evidence>
<feature type="transmembrane region" description="Helical" evidence="1">
    <location>
        <begin position="536"/>
        <end position="559"/>
    </location>
</feature>
<dbReference type="Pfam" id="PF03283">
    <property type="entry name" value="PAE"/>
    <property type="match status" value="1"/>
</dbReference>
<keyword evidence="1" id="KW-1133">Transmembrane helix</keyword>
<dbReference type="PANTHER" id="PTHR21562">
    <property type="entry name" value="NOTUM-RELATED"/>
    <property type="match status" value="1"/>
</dbReference>
<evidence type="ECO:0000256" key="1">
    <source>
        <dbReference type="SAM" id="Phobius"/>
    </source>
</evidence>
<accession>A0A1Q9ER20</accession>
<gene>
    <name evidence="3" type="primary">NOTUM</name>
    <name evidence="3" type="ORF">AK812_SmicGene6447</name>
</gene>
<sequence>MALRAASLAVAFGSVHGVLLQRQSLQHVDPLARCVDGSPAIYYWKPSSSSNSSTWIVDLEGGGWCDSKEDCFWHCVQTPLSALCTHYARMCPRALPRPAAIQGLLDDLLDPVLKDANKIFISYCTSDGHMGDGSSWNLQFRGARVVQAVFRDLMQRFHFASGDRRHLLVLGGQSAGARGAMVNLDYMPDILGPAAANVKVIGFLDSPFWLDMPPYAGSSFIGFNHSCKQVFDMANVTRLGSACAAQYPAEPWKCIMGQYRMPHLRTAYLMVASQYDSFQLEKNLGHKPPFDDAEKRYAEGFAQKTRALALSLRLVSSLGPATSMRRAFLGQASMSTRAARTRPLWIRRQLSFWAFRRQPALLEFSPGWIHALISPVGRDVRRRMGRRRSCKSRGSSLRLRSSWCQESSRLSLKAGLVTLLGTVLAVAGVSCISRASVPADSSMASSGECVVGEVQHVLSAMGEESLSAVASPILKAIESNLGHAQNTTLAPTVPPEIHTNFKFPTIPYGAETTIIPVAIPVLRHGKKEAAVQKLEVFAVFFLSIALWVLPFVLINRGICCRCFQRWLSRHLSCYCCLGFLFVISAVGVMIAKEPDVNANDVFFAFVAVLELLSDKLMFVLTQVGIIVGILFAWVIRKKIVSLLGFDQQLVRGDLRDMLTLFQMERFQTIEVTVWKIEGLPPGFATRTLFVRVLLGFNEPQHSRPHDRCTNALTMREKFYLNYDPEDDTQKLSIVIKQQELVGSAVAQLAPVAGALVGAAGGVVTCRVSTARSQIGTGVLYNAENFLKVDLVPQGQLWLRIADVRQEEA</sequence>
<organism evidence="3 4">
    <name type="scientific">Symbiodinium microadriaticum</name>
    <name type="common">Dinoflagellate</name>
    <name type="synonym">Zooxanthella microadriatica</name>
    <dbReference type="NCBI Taxonomy" id="2951"/>
    <lineage>
        <taxon>Eukaryota</taxon>
        <taxon>Sar</taxon>
        <taxon>Alveolata</taxon>
        <taxon>Dinophyceae</taxon>
        <taxon>Suessiales</taxon>
        <taxon>Symbiodiniaceae</taxon>
        <taxon>Symbiodinium</taxon>
    </lineage>
</organism>
<keyword evidence="2" id="KW-0732">Signal</keyword>
<dbReference type="PANTHER" id="PTHR21562:SF83">
    <property type="entry name" value="PECTIN ACETYLESTERASE 4"/>
    <property type="match status" value="1"/>
</dbReference>
<dbReference type="InterPro" id="IPR004963">
    <property type="entry name" value="PAE/NOTUM"/>
</dbReference>
<feature type="transmembrane region" description="Helical" evidence="1">
    <location>
        <begin position="571"/>
        <end position="591"/>
    </location>
</feature>
<comment type="caution">
    <text evidence="3">The sequence shown here is derived from an EMBL/GenBank/DDBJ whole genome shotgun (WGS) entry which is preliminary data.</text>
</comment>
<keyword evidence="1" id="KW-0812">Transmembrane</keyword>
<dbReference type="AlphaFoldDB" id="A0A1Q9ER20"/>
<dbReference type="Proteomes" id="UP000186817">
    <property type="component" value="Unassembled WGS sequence"/>
</dbReference>
<keyword evidence="1" id="KW-0472">Membrane</keyword>